<dbReference type="InterPro" id="IPR001867">
    <property type="entry name" value="OmpR/PhoB-type_DNA-bd"/>
</dbReference>
<dbReference type="SUPFAM" id="SSF52172">
    <property type="entry name" value="CheY-like"/>
    <property type="match status" value="1"/>
</dbReference>
<feature type="modified residue" description="4-aspartylphosphate" evidence="8">
    <location>
        <position position="56"/>
    </location>
</feature>
<dbReference type="GO" id="GO:0006355">
    <property type="term" value="P:regulation of DNA-templated transcription"/>
    <property type="evidence" value="ECO:0007669"/>
    <property type="project" value="InterPro"/>
</dbReference>
<evidence type="ECO:0000256" key="4">
    <source>
        <dbReference type="ARBA" id="ARBA00023015"/>
    </source>
</evidence>
<dbReference type="Gene3D" id="1.10.10.10">
    <property type="entry name" value="Winged helix-like DNA-binding domain superfamily/Winged helix DNA-binding domain"/>
    <property type="match status" value="1"/>
</dbReference>
<evidence type="ECO:0000313" key="13">
    <source>
        <dbReference type="Proteomes" id="UP000239549"/>
    </source>
</evidence>
<keyword evidence="2 8" id="KW-0597">Phosphoprotein</keyword>
<keyword evidence="13" id="KW-1185">Reference proteome</keyword>
<dbReference type="Proteomes" id="UP000239549">
    <property type="component" value="Unassembled WGS sequence"/>
</dbReference>
<accession>A0A2L2XCS6</accession>
<dbReference type="GO" id="GO:0005829">
    <property type="term" value="C:cytosol"/>
    <property type="evidence" value="ECO:0007669"/>
    <property type="project" value="TreeGrafter"/>
</dbReference>
<protein>
    <recommendedName>
        <fullName evidence="1">Stage 0 sporulation protein A homolog</fullName>
    </recommendedName>
</protein>
<feature type="domain" description="Response regulatory" evidence="10">
    <location>
        <begin position="7"/>
        <end position="120"/>
    </location>
</feature>
<dbReference type="InterPro" id="IPR011006">
    <property type="entry name" value="CheY-like_superfamily"/>
</dbReference>
<keyword evidence="4" id="KW-0805">Transcription regulation</keyword>
<evidence type="ECO:0000259" key="11">
    <source>
        <dbReference type="PROSITE" id="PS51755"/>
    </source>
</evidence>
<dbReference type="InterPro" id="IPR039420">
    <property type="entry name" value="WalR-like"/>
</dbReference>
<organism evidence="12 13">
    <name type="scientific">Desulfocucumis palustris</name>
    <dbReference type="NCBI Taxonomy" id="1898651"/>
    <lineage>
        <taxon>Bacteria</taxon>
        <taxon>Bacillati</taxon>
        <taxon>Bacillota</taxon>
        <taxon>Clostridia</taxon>
        <taxon>Eubacteriales</taxon>
        <taxon>Desulfocucumaceae</taxon>
        <taxon>Desulfocucumis</taxon>
    </lineage>
</organism>
<dbReference type="CDD" id="cd00383">
    <property type="entry name" value="trans_reg_C"/>
    <property type="match status" value="1"/>
</dbReference>
<name>A0A2L2XCS6_9FIRM</name>
<evidence type="ECO:0000313" key="12">
    <source>
        <dbReference type="EMBL" id="GBF33804.1"/>
    </source>
</evidence>
<dbReference type="Gene3D" id="6.10.250.690">
    <property type="match status" value="1"/>
</dbReference>
<keyword evidence="6" id="KW-0804">Transcription</keyword>
<keyword evidence="3" id="KW-0902">Two-component regulatory system</keyword>
<dbReference type="FunFam" id="3.40.50.2300:FF:000001">
    <property type="entry name" value="DNA-binding response regulator PhoB"/>
    <property type="match status" value="1"/>
</dbReference>
<feature type="DNA-binding region" description="OmpR/PhoB-type" evidence="9">
    <location>
        <begin position="132"/>
        <end position="230"/>
    </location>
</feature>
<proteinExistence type="predicted"/>
<dbReference type="PROSITE" id="PS51755">
    <property type="entry name" value="OMPR_PHOB"/>
    <property type="match status" value="1"/>
</dbReference>
<evidence type="ECO:0000259" key="10">
    <source>
        <dbReference type="PROSITE" id="PS50110"/>
    </source>
</evidence>
<dbReference type="CDD" id="cd17574">
    <property type="entry name" value="REC_OmpR"/>
    <property type="match status" value="1"/>
</dbReference>
<dbReference type="Pfam" id="PF00486">
    <property type="entry name" value="Trans_reg_C"/>
    <property type="match status" value="1"/>
</dbReference>
<comment type="caution">
    <text evidence="12">The sequence shown here is derived from an EMBL/GenBank/DDBJ whole genome shotgun (WGS) entry which is preliminary data.</text>
</comment>
<evidence type="ECO:0000256" key="8">
    <source>
        <dbReference type="PROSITE-ProRule" id="PRU00169"/>
    </source>
</evidence>
<feature type="domain" description="OmpR/PhoB-type" evidence="11">
    <location>
        <begin position="132"/>
        <end position="230"/>
    </location>
</feature>
<dbReference type="SMART" id="SM00448">
    <property type="entry name" value="REC"/>
    <property type="match status" value="1"/>
</dbReference>
<dbReference type="InterPro" id="IPR036388">
    <property type="entry name" value="WH-like_DNA-bd_sf"/>
</dbReference>
<evidence type="ECO:0000256" key="7">
    <source>
        <dbReference type="ARBA" id="ARBA00024867"/>
    </source>
</evidence>
<gene>
    <name evidence="12" type="ORF">DCCM_2915</name>
</gene>
<dbReference type="OrthoDB" id="9790454at2"/>
<reference evidence="13" key="1">
    <citation type="submission" date="2018-02" db="EMBL/GenBank/DDBJ databases">
        <title>Genome sequence of Desulfocucumis palustris strain NAW-5.</title>
        <authorList>
            <person name="Watanabe M."/>
            <person name="Kojima H."/>
            <person name="Fukui M."/>
        </authorList>
    </citation>
    <scope>NUCLEOTIDE SEQUENCE [LARGE SCALE GENOMIC DNA]</scope>
    <source>
        <strain evidence="13">NAW-5</strain>
    </source>
</reference>
<dbReference type="GO" id="GO:0032993">
    <property type="term" value="C:protein-DNA complex"/>
    <property type="evidence" value="ECO:0007669"/>
    <property type="project" value="TreeGrafter"/>
</dbReference>
<dbReference type="SMART" id="SM00862">
    <property type="entry name" value="Trans_reg_C"/>
    <property type="match status" value="1"/>
</dbReference>
<evidence type="ECO:0000256" key="6">
    <source>
        <dbReference type="ARBA" id="ARBA00023163"/>
    </source>
</evidence>
<dbReference type="EMBL" id="BFAV01000121">
    <property type="protein sequence ID" value="GBF33804.1"/>
    <property type="molecule type" value="Genomic_DNA"/>
</dbReference>
<evidence type="ECO:0000256" key="9">
    <source>
        <dbReference type="PROSITE-ProRule" id="PRU01091"/>
    </source>
</evidence>
<dbReference type="GO" id="GO:0000976">
    <property type="term" value="F:transcription cis-regulatory region binding"/>
    <property type="evidence" value="ECO:0007669"/>
    <property type="project" value="TreeGrafter"/>
</dbReference>
<dbReference type="PANTHER" id="PTHR48111">
    <property type="entry name" value="REGULATOR OF RPOS"/>
    <property type="match status" value="1"/>
</dbReference>
<evidence type="ECO:0000256" key="5">
    <source>
        <dbReference type="ARBA" id="ARBA00023125"/>
    </source>
</evidence>
<dbReference type="RefSeq" id="WP_104372146.1">
    <property type="nucleotide sequence ID" value="NZ_BFAV01000121.1"/>
</dbReference>
<sequence>MSRNDTTVLVVDDDSNICELLQLYLSRDGHRLLFAHNGSTALDIFRSEKPDLVILDIMLPIINGWEVCQLIRKDSDIPVIMLTARDASEDKVSGLDMGADDYVVKPFDPLEVAARVRAHLRKRKAAGGDGTADTLRVGGLVMDMEKYEVRLNGKPVELTPKETQLLHFMVLNKNIVLTRNRLLEKVWGYDYVGETRTVDMHVKKLREKLDSREQPWLIKTIYGVGYKFEVR</sequence>
<dbReference type="AlphaFoldDB" id="A0A2L2XCS6"/>
<evidence type="ECO:0000256" key="1">
    <source>
        <dbReference type="ARBA" id="ARBA00018672"/>
    </source>
</evidence>
<dbReference type="Pfam" id="PF00072">
    <property type="entry name" value="Response_reg"/>
    <property type="match status" value="1"/>
</dbReference>
<keyword evidence="5 9" id="KW-0238">DNA-binding</keyword>
<dbReference type="PANTHER" id="PTHR48111:SF40">
    <property type="entry name" value="PHOSPHATE REGULON TRANSCRIPTIONAL REGULATORY PROTEIN PHOB"/>
    <property type="match status" value="1"/>
</dbReference>
<evidence type="ECO:0000256" key="3">
    <source>
        <dbReference type="ARBA" id="ARBA00023012"/>
    </source>
</evidence>
<dbReference type="GO" id="GO:0000156">
    <property type="term" value="F:phosphorelay response regulator activity"/>
    <property type="evidence" value="ECO:0007669"/>
    <property type="project" value="TreeGrafter"/>
</dbReference>
<evidence type="ECO:0000256" key="2">
    <source>
        <dbReference type="ARBA" id="ARBA00022553"/>
    </source>
</evidence>
<dbReference type="InterPro" id="IPR001789">
    <property type="entry name" value="Sig_transdc_resp-reg_receiver"/>
</dbReference>
<dbReference type="Gene3D" id="3.40.50.2300">
    <property type="match status" value="1"/>
</dbReference>
<dbReference type="FunFam" id="1.10.10.10:FF:000018">
    <property type="entry name" value="DNA-binding response regulator ResD"/>
    <property type="match status" value="1"/>
</dbReference>
<comment type="function">
    <text evidence="7">May play the central regulatory role in sporulation. It may be an element of the effector pathway responsible for the activation of sporulation genes in response to nutritional stress. Spo0A may act in concert with spo0H (a sigma factor) to control the expression of some genes that are critical to the sporulation process.</text>
</comment>
<dbReference type="PROSITE" id="PS50110">
    <property type="entry name" value="RESPONSE_REGULATORY"/>
    <property type="match status" value="1"/>
</dbReference>